<dbReference type="OrthoDB" id="241833at2157"/>
<evidence type="ECO:0000313" key="1">
    <source>
        <dbReference type="EMBL" id="MBV0924096.1"/>
    </source>
</evidence>
<keyword evidence="2" id="KW-1185">Reference proteome</keyword>
<protein>
    <recommendedName>
        <fullName evidence="3">DUF1102 domain-containing protein</fullName>
    </recommendedName>
</protein>
<proteinExistence type="predicted"/>
<dbReference type="Proteomes" id="UP000766550">
    <property type="component" value="Unassembled WGS sequence"/>
</dbReference>
<evidence type="ECO:0008006" key="3">
    <source>
        <dbReference type="Google" id="ProtNLM"/>
    </source>
</evidence>
<accession>A0A8J7YBA1</accession>
<dbReference type="RefSeq" id="WP_162317175.1">
    <property type="nucleotide sequence ID" value="NZ_JAHQXF010000001.1"/>
</dbReference>
<organism evidence="1 2">
    <name type="scientific">Haloarcula limicola</name>
    <dbReference type="NCBI Taxonomy" id="1429915"/>
    <lineage>
        <taxon>Archaea</taxon>
        <taxon>Methanobacteriati</taxon>
        <taxon>Methanobacteriota</taxon>
        <taxon>Stenosarchaea group</taxon>
        <taxon>Halobacteria</taxon>
        <taxon>Halobacteriales</taxon>
        <taxon>Haloarculaceae</taxon>
        <taxon>Haloarcula</taxon>
    </lineage>
</organism>
<dbReference type="EMBL" id="JAHQXF010000001">
    <property type="protein sequence ID" value="MBV0924096.1"/>
    <property type="molecule type" value="Genomic_DNA"/>
</dbReference>
<name>A0A8J7YBA1_9EURY</name>
<sequence length="159" mass="16820">MRRRVALAVVATVALAFAVGSGGFSSVTADRAASVEVVGDEDAYMALNYSDEVDLSGSGQYEDRFVTLRNQFAQPVNFTVEYEVSSSDGLEAAPASDTVTDQSVGVGEERDVTVQFNCTGSGQQNATVEFGARAEGESVFAETTENRTVEYRVDCSSAA</sequence>
<gene>
    <name evidence="1" type="ORF">KTS45_07745</name>
</gene>
<comment type="caution">
    <text evidence="1">The sequence shown here is derived from an EMBL/GenBank/DDBJ whole genome shotgun (WGS) entry which is preliminary data.</text>
</comment>
<evidence type="ECO:0000313" key="2">
    <source>
        <dbReference type="Proteomes" id="UP000766550"/>
    </source>
</evidence>
<dbReference type="AlphaFoldDB" id="A0A8J7YBA1"/>
<reference evidence="1 2" key="1">
    <citation type="submission" date="2021-06" db="EMBL/GenBank/DDBJ databases">
        <title>New haloarchaea isolates fom saline soil.</title>
        <authorList>
            <person name="Duran-Viseras A."/>
            <person name="Sanchez-Porro C.S."/>
            <person name="Ventosa A."/>
        </authorList>
    </citation>
    <scope>NUCLEOTIDE SEQUENCE [LARGE SCALE GENOMIC DNA]</scope>
    <source>
        <strain evidence="1 2">JCM 183640</strain>
    </source>
</reference>